<dbReference type="InterPro" id="IPR002197">
    <property type="entry name" value="HTH_Fis"/>
</dbReference>
<sequence length="528" mass="58561">MNQARLLVVHTDQHRFDLLESMLQSLGHRIDSAENDRAAVKILEKMTPDLILAGADPTDPEALELLAYVRRKYARVPILMVFTDEHRDRMSEARRMGAAGTLRYPCPAHDLRAAVLQALPPHYCSTAPTSGLNGTAAVINPVGAHAFDPKATTRSAPSSLASQPFWNGRISNLPGPMTNPLNSIHFVGDDLRIRQALDLVHSSATARLPMLIVGETGVGKSLLARLAHQISPRREGVFLEIPTPPHDDRLEHSVFGDADPNDSAPAPDSDLDPLPPPTTALGRLMRVQRGTLVIDELANLTASFQSRLLRFLDEGCLARGRSDGSSSRAGVDLRLIVTTRHDPERLRDEGWLRPDLFYRLAPLRIDLPPLRERLGDLERLAEFFRELACLEQSKPVLGFTSEALEHLRGHSWPGNLAELKSVVERGVILARGHRLGPQQLVWSSSLHHAAVGSPPHVNAAQPASTQAIIPLKEALEEPEKRIILQALQRLNWNRQETARRLDINRTTLYKKMKKYGLYDESHAQTLVP</sequence>
<dbReference type="InterPro" id="IPR025662">
    <property type="entry name" value="Sigma_54_int_dom_ATP-bd_1"/>
</dbReference>
<dbReference type="Proteomes" id="UP000008631">
    <property type="component" value="Chromosome"/>
</dbReference>
<dbReference type="GO" id="GO:0005524">
    <property type="term" value="F:ATP binding"/>
    <property type="evidence" value="ECO:0007669"/>
    <property type="project" value="UniProtKB-KW"/>
</dbReference>
<dbReference type="Gene3D" id="1.10.10.60">
    <property type="entry name" value="Homeodomain-like"/>
    <property type="match status" value="1"/>
</dbReference>
<dbReference type="PANTHER" id="PTHR32071">
    <property type="entry name" value="TRANSCRIPTIONAL REGULATORY PROTEIN"/>
    <property type="match status" value="1"/>
</dbReference>
<dbReference type="CDD" id="cd00156">
    <property type="entry name" value="REC"/>
    <property type="match status" value="1"/>
</dbReference>
<evidence type="ECO:0000259" key="7">
    <source>
        <dbReference type="PROSITE" id="PS50045"/>
    </source>
</evidence>
<dbReference type="Pfam" id="PF00072">
    <property type="entry name" value="Response_reg"/>
    <property type="match status" value="1"/>
</dbReference>
<evidence type="ECO:0000256" key="4">
    <source>
        <dbReference type="ARBA" id="ARBA00023163"/>
    </source>
</evidence>
<evidence type="ECO:0000313" key="10">
    <source>
        <dbReference type="Proteomes" id="UP000008631"/>
    </source>
</evidence>
<dbReference type="SUPFAM" id="SSF52540">
    <property type="entry name" value="P-loop containing nucleoside triphosphate hydrolases"/>
    <property type="match status" value="1"/>
</dbReference>
<dbReference type="InParanoid" id="E8R2S0"/>
<dbReference type="InterPro" id="IPR001789">
    <property type="entry name" value="Sig_transdc_resp-reg_receiver"/>
</dbReference>
<dbReference type="Gene3D" id="1.10.8.60">
    <property type="match status" value="1"/>
</dbReference>
<dbReference type="STRING" id="575540.Isop_3002"/>
<dbReference type="OrthoDB" id="9771372at2"/>
<reference evidence="9 10" key="2">
    <citation type="journal article" date="2011" name="Stand. Genomic Sci.">
        <title>Complete genome sequence of Isosphaera pallida type strain (IS1B).</title>
        <authorList>
            <consortium name="US DOE Joint Genome Institute (JGI-PGF)"/>
            <person name="Goker M."/>
            <person name="Cleland D."/>
            <person name="Saunders E."/>
            <person name="Lapidus A."/>
            <person name="Nolan M."/>
            <person name="Lucas S."/>
            <person name="Hammon N."/>
            <person name="Deshpande S."/>
            <person name="Cheng J.F."/>
            <person name="Tapia R."/>
            <person name="Han C."/>
            <person name="Goodwin L."/>
            <person name="Pitluck S."/>
            <person name="Liolios K."/>
            <person name="Pagani I."/>
            <person name="Ivanova N."/>
            <person name="Mavromatis K."/>
            <person name="Pati A."/>
            <person name="Chen A."/>
            <person name="Palaniappan K."/>
            <person name="Land M."/>
            <person name="Hauser L."/>
            <person name="Chang Y.J."/>
            <person name="Jeffries C.D."/>
            <person name="Detter J.C."/>
            <person name="Beck B."/>
            <person name="Woyke T."/>
            <person name="Bristow J."/>
            <person name="Eisen J.A."/>
            <person name="Markowitz V."/>
            <person name="Hugenholtz P."/>
            <person name="Kyrpides N.C."/>
            <person name="Klenk H.P."/>
        </authorList>
    </citation>
    <scope>NUCLEOTIDE SEQUENCE [LARGE SCALE GENOMIC DNA]</scope>
    <source>
        <strain evidence="10">ATCC 43644 / DSM 9630 / IS1B</strain>
    </source>
</reference>
<evidence type="ECO:0000256" key="2">
    <source>
        <dbReference type="ARBA" id="ARBA00022840"/>
    </source>
</evidence>
<dbReference type="eggNOG" id="COG2204">
    <property type="taxonomic scope" value="Bacteria"/>
</dbReference>
<dbReference type="Pfam" id="PF00158">
    <property type="entry name" value="Sigma54_activat"/>
    <property type="match status" value="2"/>
</dbReference>
<dbReference type="InterPro" id="IPR002078">
    <property type="entry name" value="Sigma_54_int"/>
</dbReference>
<evidence type="ECO:0000256" key="3">
    <source>
        <dbReference type="ARBA" id="ARBA00023015"/>
    </source>
</evidence>
<dbReference type="KEGG" id="ipa:Isop_3002"/>
<dbReference type="GO" id="GO:0000160">
    <property type="term" value="P:phosphorelay signal transduction system"/>
    <property type="evidence" value="ECO:0007669"/>
    <property type="project" value="InterPro"/>
</dbReference>
<evidence type="ECO:0000259" key="8">
    <source>
        <dbReference type="PROSITE" id="PS50110"/>
    </source>
</evidence>
<dbReference type="Pfam" id="PF25601">
    <property type="entry name" value="AAA_lid_14"/>
    <property type="match status" value="1"/>
</dbReference>
<feature type="compositionally biased region" description="Low complexity" evidence="6">
    <location>
        <begin position="257"/>
        <end position="268"/>
    </location>
</feature>
<comment type="caution">
    <text evidence="5">Lacks conserved residue(s) required for the propagation of feature annotation.</text>
</comment>
<keyword evidence="3" id="KW-0805">Transcription regulation</keyword>
<dbReference type="PROSITE" id="PS50045">
    <property type="entry name" value="SIGMA54_INTERACT_4"/>
    <property type="match status" value="1"/>
</dbReference>
<dbReference type="InterPro" id="IPR011006">
    <property type="entry name" value="CheY-like_superfamily"/>
</dbReference>
<accession>E8R2S0</accession>
<keyword evidence="1" id="KW-0547">Nucleotide-binding</keyword>
<dbReference type="Gene3D" id="3.40.50.2300">
    <property type="match status" value="1"/>
</dbReference>
<dbReference type="PANTHER" id="PTHR32071:SF122">
    <property type="entry name" value="SIGMA FACTOR"/>
    <property type="match status" value="1"/>
</dbReference>
<evidence type="ECO:0000256" key="6">
    <source>
        <dbReference type="SAM" id="MobiDB-lite"/>
    </source>
</evidence>
<dbReference type="PRINTS" id="PR01590">
    <property type="entry name" value="HTHFIS"/>
</dbReference>
<keyword evidence="10" id="KW-1185">Reference proteome</keyword>
<organism evidence="9 10">
    <name type="scientific">Isosphaera pallida (strain ATCC 43644 / DSM 9630 / IS1B)</name>
    <dbReference type="NCBI Taxonomy" id="575540"/>
    <lineage>
        <taxon>Bacteria</taxon>
        <taxon>Pseudomonadati</taxon>
        <taxon>Planctomycetota</taxon>
        <taxon>Planctomycetia</taxon>
        <taxon>Isosphaerales</taxon>
        <taxon>Isosphaeraceae</taxon>
        <taxon>Isosphaera</taxon>
    </lineage>
</organism>
<feature type="domain" description="Response regulatory" evidence="8">
    <location>
        <begin position="5"/>
        <end position="119"/>
    </location>
</feature>
<dbReference type="SMART" id="SM00382">
    <property type="entry name" value="AAA"/>
    <property type="match status" value="1"/>
</dbReference>
<dbReference type="InterPro" id="IPR003593">
    <property type="entry name" value="AAA+_ATPase"/>
</dbReference>
<dbReference type="InterPro" id="IPR027417">
    <property type="entry name" value="P-loop_NTPase"/>
</dbReference>
<dbReference type="Gene3D" id="3.40.50.300">
    <property type="entry name" value="P-loop containing nucleotide triphosphate hydrolases"/>
    <property type="match status" value="1"/>
</dbReference>
<dbReference type="CDD" id="cd00009">
    <property type="entry name" value="AAA"/>
    <property type="match status" value="1"/>
</dbReference>
<dbReference type="Pfam" id="PF02954">
    <property type="entry name" value="HTH_8"/>
    <property type="match status" value="1"/>
</dbReference>
<dbReference type="InterPro" id="IPR058031">
    <property type="entry name" value="AAA_lid_NorR"/>
</dbReference>
<dbReference type="RefSeq" id="WP_013565855.1">
    <property type="nucleotide sequence ID" value="NC_014962.1"/>
</dbReference>
<gene>
    <name evidence="9" type="ordered locus">Isop_3002</name>
</gene>
<dbReference type="HOGENOM" id="CLU_000445_0_6_0"/>
<protein>
    <submittedName>
        <fullName evidence="9">Two component, sigma54 specific, transcriptional regulator, Fis family</fullName>
    </submittedName>
</protein>
<keyword evidence="2" id="KW-0067">ATP-binding</keyword>
<dbReference type="EMBL" id="CP002353">
    <property type="protein sequence ID" value="ADV63567.1"/>
    <property type="molecule type" value="Genomic_DNA"/>
</dbReference>
<dbReference type="PROSITE" id="PS00675">
    <property type="entry name" value="SIGMA54_INTERACT_1"/>
    <property type="match status" value="1"/>
</dbReference>
<dbReference type="InterPro" id="IPR009057">
    <property type="entry name" value="Homeodomain-like_sf"/>
</dbReference>
<evidence type="ECO:0000256" key="5">
    <source>
        <dbReference type="PROSITE-ProRule" id="PRU00169"/>
    </source>
</evidence>
<keyword evidence="4" id="KW-0804">Transcription</keyword>
<dbReference type="PROSITE" id="PS50110">
    <property type="entry name" value="RESPONSE_REGULATORY"/>
    <property type="match status" value="1"/>
</dbReference>
<evidence type="ECO:0000256" key="1">
    <source>
        <dbReference type="ARBA" id="ARBA00022741"/>
    </source>
</evidence>
<dbReference type="GO" id="GO:0006355">
    <property type="term" value="P:regulation of DNA-templated transcription"/>
    <property type="evidence" value="ECO:0007669"/>
    <property type="project" value="InterPro"/>
</dbReference>
<name>E8R2S0_ISOPI</name>
<dbReference type="SUPFAM" id="SSF52172">
    <property type="entry name" value="CheY-like"/>
    <property type="match status" value="1"/>
</dbReference>
<proteinExistence type="predicted"/>
<feature type="domain" description="Sigma-54 factor interaction" evidence="7">
    <location>
        <begin position="186"/>
        <end position="428"/>
    </location>
</feature>
<dbReference type="GO" id="GO:0043565">
    <property type="term" value="F:sequence-specific DNA binding"/>
    <property type="evidence" value="ECO:0007669"/>
    <property type="project" value="InterPro"/>
</dbReference>
<feature type="region of interest" description="Disordered" evidence="6">
    <location>
        <begin position="238"/>
        <end position="280"/>
    </location>
</feature>
<dbReference type="AlphaFoldDB" id="E8R2S0"/>
<feature type="compositionally biased region" description="Basic and acidic residues" evidence="6">
    <location>
        <begin position="245"/>
        <end position="254"/>
    </location>
</feature>
<dbReference type="SUPFAM" id="SSF46689">
    <property type="entry name" value="Homeodomain-like"/>
    <property type="match status" value="1"/>
</dbReference>
<evidence type="ECO:0000313" key="9">
    <source>
        <dbReference type="EMBL" id="ADV63567.1"/>
    </source>
</evidence>
<reference key="1">
    <citation type="submission" date="2010-11" db="EMBL/GenBank/DDBJ databases">
        <title>The complete sequence of chromosome of Isophaera pallida ATCC 43644.</title>
        <authorList>
            <consortium name="US DOE Joint Genome Institute (JGI-PGF)"/>
            <person name="Lucas S."/>
            <person name="Copeland A."/>
            <person name="Lapidus A."/>
            <person name="Bruce D."/>
            <person name="Goodwin L."/>
            <person name="Pitluck S."/>
            <person name="Kyrpides N."/>
            <person name="Mavromatis K."/>
            <person name="Pagani I."/>
            <person name="Ivanova N."/>
            <person name="Saunders E."/>
            <person name="Brettin T."/>
            <person name="Detter J.C."/>
            <person name="Han C."/>
            <person name="Tapia R."/>
            <person name="Land M."/>
            <person name="Hauser L."/>
            <person name="Markowitz V."/>
            <person name="Cheng J.-F."/>
            <person name="Hugenholtz P."/>
            <person name="Woyke T."/>
            <person name="Wu D."/>
            <person name="Eisen J.A."/>
        </authorList>
    </citation>
    <scope>NUCLEOTIDE SEQUENCE</scope>
    <source>
        <strain>ATCC 43644</strain>
    </source>
</reference>